<keyword evidence="2" id="KW-0813">Transport</keyword>
<feature type="transmembrane region" description="Helical" evidence="8">
    <location>
        <begin position="7"/>
        <end position="27"/>
    </location>
</feature>
<feature type="transmembrane region" description="Helical" evidence="8">
    <location>
        <begin position="134"/>
        <end position="152"/>
    </location>
</feature>
<keyword evidence="6 8" id="KW-1133">Transmembrane helix</keyword>
<evidence type="ECO:0000256" key="3">
    <source>
        <dbReference type="ARBA" id="ARBA00022475"/>
    </source>
</evidence>
<keyword evidence="7 8" id="KW-0472">Membrane</keyword>
<feature type="transmembrane region" description="Helical" evidence="8">
    <location>
        <begin position="39"/>
        <end position="57"/>
    </location>
</feature>
<dbReference type="EMBL" id="BAAAFZ010000008">
    <property type="protein sequence ID" value="GAA0574149.1"/>
    <property type="molecule type" value="Genomic_DNA"/>
</dbReference>
<dbReference type="Proteomes" id="UP001501588">
    <property type="component" value="Unassembled WGS sequence"/>
</dbReference>
<proteinExistence type="predicted"/>
<dbReference type="InterPro" id="IPR036259">
    <property type="entry name" value="MFS_trans_sf"/>
</dbReference>
<evidence type="ECO:0000256" key="8">
    <source>
        <dbReference type="SAM" id="Phobius"/>
    </source>
</evidence>
<evidence type="ECO:0000256" key="1">
    <source>
        <dbReference type="ARBA" id="ARBA00004429"/>
    </source>
</evidence>
<keyword evidence="11" id="KW-1185">Reference proteome</keyword>
<keyword evidence="4" id="KW-0997">Cell inner membrane</keyword>
<gene>
    <name evidence="10" type="ORF">GCM10009416_11100</name>
</gene>
<dbReference type="PIRSF" id="PIRSF004925">
    <property type="entry name" value="HcaT"/>
    <property type="match status" value="1"/>
</dbReference>
<feature type="transmembrane region" description="Helical" evidence="8">
    <location>
        <begin position="317"/>
        <end position="334"/>
    </location>
</feature>
<evidence type="ECO:0000256" key="7">
    <source>
        <dbReference type="ARBA" id="ARBA00023136"/>
    </source>
</evidence>
<dbReference type="Pfam" id="PF12832">
    <property type="entry name" value="MFS_1_like"/>
    <property type="match status" value="1"/>
</dbReference>
<feature type="transmembrane region" description="Helical" evidence="8">
    <location>
        <begin position="372"/>
        <end position="393"/>
    </location>
</feature>
<protein>
    <recommendedName>
        <fullName evidence="9">Major facilitator superfamily associated domain-containing protein</fullName>
    </recommendedName>
</protein>
<feature type="domain" description="Major facilitator superfamily associated" evidence="9">
    <location>
        <begin position="9"/>
        <end position="370"/>
    </location>
</feature>
<evidence type="ECO:0000256" key="4">
    <source>
        <dbReference type="ARBA" id="ARBA00022519"/>
    </source>
</evidence>
<dbReference type="PANTHER" id="PTHR23522">
    <property type="entry name" value="BLL5896 PROTEIN"/>
    <property type="match status" value="1"/>
</dbReference>
<evidence type="ECO:0000256" key="6">
    <source>
        <dbReference type="ARBA" id="ARBA00022989"/>
    </source>
</evidence>
<feature type="transmembrane region" description="Helical" evidence="8">
    <location>
        <begin position="284"/>
        <end position="305"/>
    </location>
</feature>
<feature type="transmembrane region" description="Helical" evidence="8">
    <location>
        <begin position="158"/>
        <end position="182"/>
    </location>
</feature>
<name>A0ABP3PWI5_9PROT</name>
<dbReference type="InterPro" id="IPR024989">
    <property type="entry name" value="MFS_assoc_dom"/>
</dbReference>
<keyword evidence="3" id="KW-1003">Cell membrane</keyword>
<dbReference type="PANTHER" id="PTHR23522:SF10">
    <property type="entry name" value="3-PHENYLPROPIONIC ACID TRANSPORTER-RELATED"/>
    <property type="match status" value="1"/>
</dbReference>
<evidence type="ECO:0000256" key="5">
    <source>
        <dbReference type="ARBA" id="ARBA00022692"/>
    </source>
</evidence>
<sequence length="414" mass="40824">MGAFPAYLLLYVVLYGGWGVLSPFLPAVLAERGATAEQIGVLLALGIAARLLSMPLAGALTDRLGAPRAVLAALLLAGAASGLGYGLVPVGSAALLLAVGVVQHAATGPLGPLPDALAVRAAARPRGSGGFDYGVVRGAGAAAFIAGAALAGRAVEEAGVAVVVLGLNAGLFALAAGALLLLPRPPAGAAPPRPGVRREAEAAPATGRTRALLAIPAFRRLLLVSALVSGSHAFYTGFATLRWQAAGIEADAIGLLWSVSVASEVAVFFLLGRPLLARLGPGGLLALAAGAGALRWSVMAATAWAPAMFLVQPLHGLTFAAQHLAAMAVIARVVPGSAAATAQSAYAVFGTGAAMAALTLASGPLYGRFGGGGYWAMALLCAAAVPVALALRVGGAEPFEEGRGGDGGRRAGPG</sequence>
<dbReference type="Gene3D" id="1.20.1250.20">
    <property type="entry name" value="MFS general substrate transporter like domains"/>
    <property type="match status" value="2"/>
</dbReference>
<evidence type="ECO:0000259" key="9">
    <source>
        <dbReference type="Pfam" id="PF12832"/>
    </source>
</evidence>
<evidence type="ECO:0000256" key="2">
    <source>
        <dbReference type="ARBA" id="ARBA00022448"/>
    </source>
</evidence>
<evidence type="ECO:0000313" key="10">
    <source>
        <dbReference type="EMBL" id="GAA0574149.1"/>
    </source>
</evidence>
<accession>A0ABP3PWI5</accession>
<dbReference type="NCBIfam" id="NF037955">
    <property type="entry name" value="mfs"/>
    <property type="match status" value="1"/>
</dbReference>
<feature type="transmembrane region" description="Helical" evidence="8">
    <location>
        <begin position="253"/>
        <end position="272"/>
    </location>
</feature>
<organism evidence="10 11">
    <name type="scientific">Craurococcus roseus</name>
    <dbReference type="NCBI Taxonomy" id="77585"/>
    <lineage>
        <taxon>Bacteria</taxon>
        <taxon>Pseudomonadati</taxon>
        <taxon>Pseudomonadota</taxon>
        <taxon>Alphaproteobacteria</taxon>
        <taxon>Acetobacterales</taxon>
        <taxon>Acetobacteraceae</taxon>
        <taxon>Craurococcus</taxon>
    </lineage>
</organism>
<dbReference type="RefSeq" id="WP_343894161.1">
    <property type="nucleotide sequence ID" value="NZ_BAAAFZ010000008.1"/>
</dbReference>
<dbReference type="SUPFAM" id="SSF103473">
    <property type="entry name" value="MFS general substrate transporter"/>
    <property type="match status" value="1"/>
</dbReference>
<comment type="caution">
    <text evidence="10">The sequence shown here is derived from an EMBL/GenBank/DDBJ whole genome shotgun (WGS) entry which is preliminary data.</text>
</comment>
<comment type="subcellular location">
    <subcellularLocation>
        <location evidence="1">Cell inner membrane</location>
        <topology evidence="1">Multi-pass membrane protein</topology>
    </subcellularLocation>
</comment>
<evidence type="ECO:0000313" key="11">
    <source>
        <dbReference type="Proteomes" id="UP001501588"/>
    </source>
</evidence>
<reference evidence="11" key="1">
    <citation type="journal article" date="2019" name="Int. J. Syst. Evol. Microbiol.">
        <title>The Global Catalogue of Microorganisms (GCM) 10K type strain sequencing project: providing services to taxonomists for standard genome sequencing and annotation.</title>
        <authorList>
            <consortium name="The Broad Institute Genomics Platform"/>
            <consortium name="The Broad Institute Genome Sequencing Center for Infectious Disease"/>
            <person name="Wu L."/>
            <person name="Ma J."/>
        </authorList>
    </citation>
    <scope>NUCLEOTIDE SEQUENCE [LARGE SCALE GENOMIC DNA]</scope>
    <source>
        <strain evidence="11">JCM 9933</strain>
    </source>
</reference>
<feature type="transmembrane region" description="Helical" evidence="8">
    <location>
        <begin position="346"/>
        <end position="366"/>
    </location>
</feature>
<feature type="transmembrane region" description="Helical" evidence="8">
    <location>
        <begin position="69"/>
        <end position="88"/>
    </location>
</feature>
<dbReference type="InterPro" id="IPR026032">
    <property type="entry name" value="HcaT-like"/>
</dbReference>
<keyword evidence="5 8" id="KW-0812">Transmembrane</keyword>